<dbReference type="SMART" id="SM00220">
    <property type="entry name" value="S_TKc"/>
    <property type="match status" value="1"/>
</dbReference>
<keyword evidence="3" id="KW-0808">Transferase</keyword>
<keyword evidence="5 12" id="KW-0418">Kinase</keyword>
<dbReference type="CDD" id="cd14014">
    <property type="entry name" value="STKc_PknB_like"/>
    <property type="match status" value="1"/>
</dbReference>
<evidence type="ECO:0000256" key="4">
    <source>
        <dbReference type="ARBA" id="ARBA00022741"/>
    </source>
</evidence>
<dbReference type="PANTHER" id="PTHR24361:SF433">
    <property type="entry name" value="PROTEIN KINASE DOMAIN-CONTAINING PROTEIN"/>
    <property type="match status" value="1"/>
</dbReference>
<keyword evidence="2 12" id="KW-0723">Serine/threonine-protein kinase</keyword>
<dbReference type="RefSeq" id="WP_042232080.1">
    <property type="nucleotide sequence ID" value="NZ_CP026520.1"/>
</dbReference>
<reference evidence="12 13" key="1">
    <citation type="submission" date="2018-01" db="EMBL/GenBank/DDBJ databases">
        <title>The whole genome sequencing and assembly of Paenibacillus chitinolyticus KCCM 41400 strain.</title>
        <authorList>
            <person name="Kim J.-Y."/>
            <person name="Park M.-K."/>
            <person name="Lee Y.-J."/>
            <person name="Yi H."/>
            <person name="Bahn Y.-S."/>
            <person name="Kim J.F."/>
            <person name="Lee D.-W."/>
        </authorList>
    </citation>
    <scope>NUCLEOTIDE SEQUENCE [LARGE SCALE GENOMIC DNA]</scope>
    <source>
        <strain evidence="12 13">KCCM 41400</strain>
    </source>
</reference>
<feature type="compositionally biased region" description="Basic and acidic residues" evidence="9">
    <location>
        <begin position="319"/>
        <end position="330"/>
    </location>
</feature>
<dbReference type="EMBL" id="JAMDMJ010000036">
    <property type="protein sequence ID" value="MCY9598913.1"/>
    <property type="molecule type" value="Genomic_DNA"/>
</dbReference>
<keyword evidence="4" id="KW-0547">Nucleotide-binding</keyword>
<evidence type="ECO:0000256" key="9">
    <source>
        <dbReference type="SAM" id="MobiDB-lite"/>
    </source>
</evidence>
<gene>
    <name evidence="11" type="ORF">M5X16_24450</name>
    <name evidence="12" type="ORF">PC41400_04120</name>
</gene>
<comment type="catalytic activity">
    <reaction evidence="8">
        <text>L-seryl-[protein] + ATP = O-phospho-L-seryl-[protein] + ADP + H(+)</text>
        <dbReference type="Rhea" id="RHEA:17989"/>
        <dbReference type="Rhea" id="RHEA-COMP:9863"/>
        <dbReference type="Rhea" id="RHEA-COMP:11604"/>
        <dbReference type="ChEBI" id="CHEBI:15378"/>
        <dbReference type="ChEBI" id="CHEBI:29999"/>
        <dbReference type="ChEBI" id="CHEBI:30616"/>
        <dbReference type="ChEBI" id="CHEBI:83421"/>
        <dbReference type="ChEBI" id="CHEBI:456216"/>
        <dbReference type="EC" id="2.7.11.1"/>
    </reaction>
</comment>
<dbReference type="PANTHER" id="PTHR24361">
    <property type="entry name" value="MITOGEN-ACTIVATED KINASE KINASE KINASE"/>
    <property type="match status" value="1"/>
</dbReference>
<comment type="catalytic activity">
    <reaction evidence="7">
        <text>L-threonyl-[protein] + ATP = O-phospho-L-threonyl-[protein] + ADP + H(+)</text>
        <dbReference type="Rhea" id="RHEA:46608"/>
        <dbReference type="Rhea" id="RHEA-COMP:11060"/>
        <dbReference type="Rhea" id="RHEA-COMP:11605"/>
        <dbReference type="ChEBI" id="CHEBI:15378"/>
        <dbReference type="ChEBI" id="CHEBI:30013"/>
        <dbReference type="ChEBI" id="CHEBI:30616"/>
        <dbReference type="ChEBI" id="CHEBI:61977"/>
        <dbReference type="ChEBI" id="CHEBI:456216"/>
        <dbReference type="EC" id="2.7.11.1"/>
    </reaction>
</comment>
<evidence type="ECO:0000259" key="10">
    <source>
        <dbReference type="PROSITE" id="PS50011"/>
    </source>
</evidence>
<dbReference type="EMBL" id="CP026520">
    <property type="protein sequence ID" value="QAV16915.1"/>
    <property type="molecule type" value="Genomic_DNA"/>
</dbReference>
<dbReference type="EC" id="2.7.11.1" evidence="1"/>
<dbReference type="PROSITE" id="PS00108">
    <property type="entry name" value="PROTEIN_KINASE_ST"/>
    <property type="match status" value="1"/>
</dbReference>
<dbReference type="PROSITE" id="PS50011">
    <property type="entry name" value="PROTEIN_KINASE_DOM"/>
    <property type="match status" value="1"/>
</dbReference>
<dbReference type="GO" id="GO:0005737">
    <property type="term" value="C:cytoplasm"/>
    <property type="evidence" value="ECO:0007669"/>
    <property type="project" value="TreeGrafter"/>
</dbReference>
<accession>A0A410WRB8</accession>
<dbReference type="GO" id="GO:0005524">
    <property type="term" value="F:ATP binding"/>
    <property type="evidence" value="ECO:0007669"/>
    <property type="project" value="UniProtKB-KW"/>
</dbReference>
<evidence type="ECO:0000256" key="3">
    <source>
        <dbReference type="ARBA" id="ARBA00022679"/>
    </source>
</evidence>
<dbReference type="Proteomes" id="UP000288943">
    <property type="component" value="Chromosome"/>
</dbReference>
<dbReference type="AlphaFoldDB" id="A0A410WRB8"/>
<dbReference type="InterPro" id="IPR053235">
    <property type="entry name" value="Ser_Thr_kinase"/>
</dbReference>
<dbReference type="InterPro" id="IPR000719">
    <property type="entry name" value="Prot_kinase_dom"/>
</dbReference>
<reference evidence="11 14" key="2">
    <citation type="submission" date="2022-05" db="EMBL/GenBank/DDBJ databases">
        <title>Genome Sequencing of Bee-Associated Microbes.</title>
        <authorList>
            <person name="Dunlap C."/>
        </authorList>
    </citation>
    <scope>NUCLEOTIDE SEQUENCE [LARGE SCALE GENOMIC DNA]</scope>
    <source>
        <strain evidence="11 14">NRRL B-23120</strain>
    </source>
</reference>
<evidence type="ECO:0000256" key="2">
    <source>
        <dbReference type="ARBA" id="ARBA00022527"/>
    </source>
</evidence>
<dbReference type="InterPro" id="IPR011009">
    <property type="entry name" value="Kinase-like_dom_sf"/>
</dbReference>
<keyword evidence="14" id="KW-1185">Reference proteome</keyword>
<dbReference type="KEGG" id="pchi:PC41400_04120"/>
<protein>
    <recommendedName>
        <fullName evidence="1">non-specific serine/threonine protein kinase</fullName>
        <ecNumber evidence="1">2.7.11.1</ecNumber>
    </recommendedName>
</protein>
<feature type="region of interest" description="Disordered" evidence="9">
    <location>
        <begin position="304"/>
        <end position="330"/>
    </location>
</feature>
<evidence type="ECO:0000256" key="5">
    <source>
        <dbReference type="ARBA" id="ARBA00022777"/>
    </source>
</evidence>
<dbReference type="OrthoDB" id="9788659at2"/>
<dbReference type="Proteomes" id="UP001527202">
    <property type="component" value="Unassembled WGS sequence"/>
</dbReference>
<evidence type="ECO:0000313" key="14">
    <source>
        <dbReference type="Proteomes" id="UP001527202"/>
    </source>
</evidence>
<dbReference type="GeneID" id="95374002"/>
<evidence type="ECO:0000256" key="7">
    <source>
        <dbReference type="ARBA" id="ARBA00047899"/>
    </source>
</evidence>
<name>A0A410WRB8_9BACL</name>
<evidence type="ECO:0000256" key="6">
    <source>
        <dbReference type="ARBA" id="ARBA00022840"/>
    </source>
</evidence>
<evidence type="ECO:0000313" key="13">
    <source>
        <dbReference type="Proteomes" id="UP000288943"/>
    </source>
</evidence>
<dbReference type="InterPro" id="IPR008271">
    <property type="entry name" value="Ser/Thr_kinase_AS"/>
</dbReference>
<dbReference type="Gene3D" id="1.10.510.10">
    <property type="entry name" value="Transferase(Phosphotransferase) domain 1"/>
    <property type="match status" value="1"/>
</dbReference>
<evidence type="ECO:0000256" key="1">
    <source>
        <dbReference type="ARBA" id="ARBA00012513"/>
    </source>
</evidence>
<proteinExistence type="predicted"/>
<evidence type="ECO:0000313" key="12">
    <source>
        <dbReference type="EMBL" id="QAV16915.1"/>
    </source>
</evidence>
<sequence>MSVRIEYGLAAKTFLQGGAYRIGRVLACSELSVVYAARETGTGAACVVKEFFPKSLALRDVDGKSVLCRTPSLRSKYETLKSVFLNEAVILEHLRHPNIVRLTGHMEENGTAYLILERCRGMSLERCIRKNRLRSKSRFYATTVPGLLDALEYIHEQGVLHRDVKPSNIIVGPDGQAKLLDFGSAVRSQSEDKPIFTSAGYSPLEFYSAASRQGPFSDLYSTGATLYYCLCGEAPVEASRRLFHDPVEQGLRKRGGRATPLLSRRIMNCLSMDAGQRGSLQRLRTAIKAESLLWKAVEGLRANFRPGRKNSSPTNEAPSGKKKDLVKSDV</sequence>
<keyword evidence="6" id="KW-0067">ATP-binding</keyword>
<dbReference type="SUPFAM" id="SSF56112">
    <property type="entry name" value="Protein kinase-like (PK-like)"/>
    <property type="match status" value="1"/>
</dbReference>
<evidence type="ECO:0000313" key="11">
    <source>
        <dbReference type="EMBL" id="MCY9598913.1"/>
    </source>
</evidence>
<dbReference type="Pfam" id="PF00069">
    <property type="entry name" value="Pkinase"/>
    <property type="match status" value="1"/>
</dbReference>
<feature type="domain" description="Protein kinase" evidence="10">
    <location>
        <begin position="20"/>
        <end position="293"/>
    </location>
</feature>
<organism evidence="12 13">
    <name type="scientific">Paenibacillus chitinolyticus</name>
    <dbReference type="NCBI Taxonomy" id="79263"/>
    <lineage>
        <taxon>Bacteria</taxon>
        <taxon>Bacillati</taxon>
        <taxon>Bacillota</taxon>
        <taxon>Bacilli</taxon>
        <taxon>Bacillales</taxon>
        <taxon>Paenibacillaceae</taxon>
        <taxon>Paenibacillus</taxon>
    </lineage>
</organism>
<dbReference type="GO" id="GO:0004674">
    <property type="term" value="F:protein serine/threonine kinase activity"/>
    <property type="evidence" value="ECO:0007669"/>
    <property type="project" value="UniProtKB-KW"/>
</dbReference>
<evidence type="ECO:0000256" key="8">
    <source>
        <dbReference type="ARBA" id="ARBA00048679"/>
    </source>
</evidence>